<gene>
    <name evidence="1" type="ORF">R1sor_007975</name>
</gene>
<dbReference type="AlphaFoldDB" id="A0ABD3HYC1"/>
<keyword evidence="2" id="KW-1185">Reference proteome</keyword>
<evidence type="ECO:0000313" key="1">
    <source>
        <dbReference type="EMBL" id="KAL3694324.1"/>
    </source>
</evidence>
<accession>A0ABD3HYC1</accession>
<dbReference type="Proteomes" id="UP001633002">
    <property type="component" value="Unassembled WGS sequence"/>
</dbReference>
<comment type="caution">
    <text evidence="1">The sequence shown here is derived from an EMBL/GenBank/DDBJ whole genome shotgun (WGS) entry which is preliminary data.</text>
</comment>
<evidence type="ECO:0000313" key="2">
    <source>
        <dbReference type="Proteomes" id="UP001633002"/>
    </source>
</evidence>
<dbReference type="EMBL" id="JBJQOH010000003">
    <property type="protein sequence ID" value="KAL3694324.1"/>
    <property type="molecule type" value="Genomic_DNA"/>
</dbReference>
<organism evidence="1 2">
    <name type="scientific">Riccia sorocarpa</name>
    <dbReference type="NCBI Taxonomy" id="122646"/>
    <lineage>
        <taxon>Eukaryota</taxon>
        <taxon>Viridiplantae</taxon>
        <taxon>Streptophyta</taxon>
        <taxon>Embryophyta</taxon>
        <taxon>Marchantiophyta</taxon>
        <taxon>Marchantiopsida</taxon>
        <taxon>Marchantiidae</taxon>
        <taxon>Marchantiales</taxon>
        <taxon>Ricciaceae</taxon>
        <taxon>Riccia</taxon>
    </lineage>
</organism>
<name>A0ABD3HYC1_9MARC</name>
<proteinExistence type="predicted"/>
<evidence type="ECO:0008006" key="3">
    <source>
        <dbReference type="Google" id="ProtNLM"/>
    </source>
</evidence>
<sequence length="158" mass="17878">MGFSDESLAIFRGLTTKGKAKVHINQDFTAVFDIQRGTDQAVFQATMETLRSFESASGALLNLNKTTVIPLNDSTVPTWLAQSGCRVANVLDRFRYLGLLARVDIIEQEMISDLQTRYEKKLNHWSSRLLSWPEKAILAQTVLRMPQSANVERFQTLK</sequence>
<protein>
    <recommendedName>
        <fullName evidence="3">Reverse transcriptase domain-containing protein</fullName>
    </recommendedName>
</protein>
<reference evidence="1 2" key="1">
    <citation type="submission" date="2024-09" db="EMBL/GenBank/DDBJ databases">
        <title>Chromosome-scale assembly of Riccia sorocarpa.</title>
        <authorList>
            <person name="Paukszto L."/>
        </authorList>
    </citation>
    <scope>NUCLEOTIDE SEQUENCE [LARGE SCALE GENOMIC DNA]</scope>
    <source>
        <strain evidence="1">LP-2024</strain>
        <tissue evidence="1">Aerial parts of the thallus</tissue>
    </source>
</reference>